<sequence length="202" mass="22572">MVGVHALLLLRQLHGGRHAHQGLPQPGEQGGGVPQEPADAALLQPVERGRLGDAGRARQDGLVPRPLLRLLPRVQGRRLRRRRGRPDPLRRHRRHRGHRRPRLRRRRRGLVQPGAGPHPAAADALGAAQVHDLQLLHRPQALPAGPPRRVLHAVAPGYSSPVQQWRARACVCMWSALLLPLRRSVSITGSRQDERHRNMVDK</sequence>
<dbReference type="EMBL" id="BT064043">
    <property type="protein sequence ID" value="ACN28740.1"/>
    <property type="molecule type" value="mRNA"/>
</dbReference>
<evidence type="ECO:0000256" key="1">
    <source>
        <dbReference type="SAM" id="MobiDB-lite"/>
    </source>
</evidence>
<accession>C0P6X4</accession>
<feature type="compositionally biased region" description="Low complexity" evidence="1">
    <location>
        <begin position="110"/>
        <end position="120"/>
    </location>
</feature>
<proteinExistence type="evidence at transcript level"/>
<protein>
    <submittedName>
        <fullName evidence="2">Uncharacterized protein</fullName>
    </submittedName>
</protein>
<dbReference type="AlphaFoldDB" id="C0P6X4"/>
<feature type="region of interest" description="Disordered" evidence="1">
    <location>
        <begin position="73"/>
        <end position="120"/>
    </location>
</feature>
<organism evidence="2">
    <name type="scientific">Zea mays</name>
    <name type="common">Maize</name>
    <dbReference type="NCBI Taxonomy" id="4577"/>
    <lineage>
        <taxon>Eukaryota</taxon>
        <taxon>Viridiplantae</taxon>
        <taxon>Streptophyta</taxon>
        <taxon>Embryophyta</taxon>
        <taxon>Tracheophyta</taxon>
        <taxon>Spermatophyta</taxon>
        <taxon>Magnoliopsida</taxon>
        <taxon>Liliopsida</taxon>
        <taxon>Poales</taxon>
        <taxon>Poaceae</taxon>
        <taxon>PACMAD clade</taxon>
        <taxon>Panicoideae</taxon>
        <taxon>Andropogonodae</taxon>
        <taxon>Andropogoneae</taxon>
        <taxon>Tripsacinae</taxon>
        <taxon>Zea</taxon>
    </lineage>
</organism>
<reference evidence="2" key="1">
    <citation type="journal article" date="2009" name="PLoS Genet.">
        <title>Sequencing, mapping, and analysis of 27,455 maize full-length cDNAs.</title>
        <authorList>
            <person name="Soderlund C."/>
            <person name="Descour A."/>
            <person name="Kudrna D."/>
            <person name="Bomhoff M."/>
            <person name="Boyd L."/>
            <person name="Currie J."/>
            <person name="Angelova A."/>
            <person name="Collura K."/>
            <person name="Wissotski M."/>
            <person name="Ashley E."/>
            <person name="Morrow D."/>
            <person name="Fernandes J."/>
            <person name="Walbot V."/>
            <person name="Yu Y."/>
        </authorList>
    </citation>
    <scope>NUCLEOTIDE SEQUENCE</scope>
    <source>
        <strain evidence="2">B73</strain>
    </source>
</reference>
<feature type="compositionally biased region" description="Basic residues" evidence="1">
    <location>
        <begin position="75"/>
        <end position="109"/>
    </location>
</feature>
<evidence type="ECO:0000313" key="2">
    <source>
        <dbReference type="EMBL" id="ACN28740.1"/>
    </source>
</evidence>
<name>C0P6X4_MAIZE</name>